<dbReference type="SUPFAM" id="SSF102114">
    <property type="entry name" value="Radical SAM enzymes"/>
    <property type="match status" value="1"/>
</dbReference>
<evidence type="ECO:0000256" key="8">
    <source>
        <dbReference type="ARBA" id="ARBA00023186"/>
    </source>
</evidence>
<dbReference type="SFLD" id="SFLDF00562">
    <property type="entry name" value="HemN-like__clustered_with_heat"/>
    <property type="match status" value="1"/>
</dbReference>
<feature type="domain" description="Radical SAM core" evidence="10">
    <location>
        <begin position="1"/>
        <end position="220"/>
    </location>
</feature>
<keyword evidence="9" id="KW-0963">Cytoplasm</keyword>
<keyword evidence="7 9" id="KW-0411">Iron-sulfur</keyword>
<protein>
    <recommendedName>
        <fullName evidence="2 9">Heme chaperone HemW</fullName>
    </recommendedName>
</protein>
<comment type="function">
    <text evidence="9">Probably acts as a heme chaperone, transferring heme to an unknown acceptor. Binds one molecule of heme per monomer, possibly covalently. Binds 1 [4Fe-4S] cluster. The cluster is coordinated with 3 cysteines and an exchangeable S-adenosyl-L-methionine.</text>
</comment>
<comment type="caution">
    <text evidence="11">The sequence shown here is derived from an EMBL/GenBank/DDBJ whole genome shotgun (WGS) entry which is preliminary data.</text>
</comment>
<evidence type="ECO:0000256" key="1">
    <source>
        <dbReference type="ARBA" id="ARBA00006100"/>
    </source>
</evidence>
<evidence type="ECO:0000256" key="6">
    <source>
        <dbReference type="ARBA" id="ARBA00023004"/>
    </source>
</evidence>
<dbReference type="SFLD" id="SFLDS00029">
    <property type="entry name" value="Radical_SAM"/>
    <property type="match status" value="1"/>
</dbReference>
<evidence type="ECO:0000256" key="4">
    <source>
        <dbReference type="ARBA" id="ARBA00022691"/>
    </source>
</evidence>
<reference evidence="11" key="1">
    <citation type="submission" date="2020-10" db="EMBL/GenBank/DDBJ databases">
        <authorList>
            <person name="Gilroy R."/>
        </authorList>
    </citation>
    <scope>NUCLEOTIDE SEQUENCE</scope>
    <source>
        <strain evidence="11">CHK152-2994</strain>
    </source>
</reference>
<dbReference type="NCBIfam" id="TIGR00539">
    <property type="entry name" value="hemN_rel"/>
    <property type="match status" value="1"/>
</dbReference>
<dbReference type="PANTHER" id="PTHR13932:SF5">
    <property type="entry name" value="RADICAL S-ADENOSYL METHIONINE DOMAIN-CONTAINING PROTEIN 1, MITOCHONDRIAL"/>
    <property type="match status" value="1"/>
</dbReference>
<accession>A0A9D1FVZ2</accession>
<reference evidence="11" key="2">
    <citation type="journal article" date="2021" name="PeerJ">
        <title>Extensive microbial diversity within the chicken gut microbiome revealed by metagenomics and culture.</title>
        <authorList>
            <person name="Gilroy R."/>
            <person name="Ravi A."/>
            <person name="Getino M."/>
            <person name="Pursley I."/>
            <person name="Horton D.L."/>
            <person name="Alikhan N.F."/>
            <person name="Baker D."/>
            <person name="Gharbi K."/>
            <person name="Hall N."/>
            <person name="Watson M."/>
            <person name="Adriaenssens E.M."/>
            <person name="Foster-Nyarko E."/>
            <person name="Jarju S."/>
            <person name="Secka A."/>
            <person name="Antonio M."/>
            <person name="Oren A."/>
            <person name="Chaudhuri R.R."/>
            <person name="La Ragione R."/>
            <person name="Hildebrand F."/>
            <person name="Pallen M.J."/>
        </authorList>
    </citation>
    <scope>NUCLEOTIDE SEQUENCE</scope>
    <source>
        <strain evidence="11">CHK152-2994</strain>
    </source>
</reference>
<dbReference type="PROSITE" id="PS51918">
    <property type="entry name" value="RADICAL_SAM"/>
    <property type="match status" value="1"/>
</dbReference>
<dbReference type="InterPro" id="IPR007197">
    <property type="entry name" value="rSAM"/>
</dbReference>
<dbReference type="PANTHER" id="PTHR13932">
    <property type="entry name" value="COPROPORPHYRINIGEN III OXIDASE"/>
    <property type="match status" value="1"/>
</dbReference>
<name>A0A9D1FVZ2_9BACT</name>
<dbReference type="EMBL" id="DVJO01000135">
    <property type="protein sequence ID" value="HIS83177.1"/>
    <property type="molecule type" value="Genomic_DNA"/>
</dbReference>
<evidence type="ECO:0000313" key="12">
    <source>
        <dbReference type="Proteomes" id="UP000824139"/>
    </source>
</evidence>
<dbReference type="GO" id="GO:0004109">
    <property type="term" value="F:coproporphyrinogen oxidase activity"/>
    <property type="evidence" value="ECO:0007669"/>
    <property type="project" value="InterPro"/>
</dbReference>
<evidence type="ECO:0000256" key="9">
    <source>
        <dbReference type="RuleBase" id="RU364116"/>
    </source>
</evidence>
<keyword evidence="6 9" id="KW-0408">Iron</keyword>
<evidence type="ECO:0000256" key="5">
    <source>
        <dbReference type="ARBA" id="ARBA00022723"/>
    </source>
</evidence>
<keyword evidence="9" id="KW-0004">4Fe-4S</keyword>
<evidence type="ECO:0000256" key="3">
    <source>
        <dbReference type="ARBA" id="ARBA00022617"/>
    </source>
</evidence>
<dbReference type="InterPro" id="IPR034505">
    <property type="entry name" value="Coproporphyrinogen-III_oxidase"/>
</dbReference>
<dbReference type="Pfam" id="PF06969">
    <property type="entry name" value="HemN_C"/>
    <property type="match status" value="1"/>
</dbReference>
<dbReference type="GO" id="GO:0005737">
    <property type="term" value="C:cytoplasm"/>
    <property type="evidence" value="ECO:0007669"/>
    <property type="project" value="UniProtKB-SubCell"/>
</dbReference>
<dbReference type="GO" id="GO:0006779">
    <property type="term" value="P:porphyrin-containing compound biosynthetic process"/>
    <property type="evidence" value="ECO:0007669"/>
    <property type="project" value="InterPro"/>
</dbReference>
<dbReference type="InterPro" id="IPR013785">
    <property type="entry name" value="Aldolase_TIM"/>
</dbReference>
<dbReference type="GO" id="GO:0051539">
    <property type="term" value="F:4 iron, 4 sulfur cluster binding"/>
    <property type="evidence" value="ECO:0007669"/>
    <property type="project" value="UniProtKB-UniRule"/>
</dbReference>
<organism evidence="11 12">
    <name type="scientific">Candidatus Scatenecus faecavium</name>
    <dbReference type="NCBI Taxonomy" id="2840915"/>
    <lineage>
        <taxon>Bacteria</taxon>
        <taxon>Candidatus Scatenecus</taxon>
    </lineage>
</organism>
<evidence type="ECO:0000256" key="7">
    <source>
        <dbReference type="ARBA" id="ARBA00023014"/>
    </source>
</evidence>
<keyword evidence="4 9" id="KW-0949">S-adenosyl-L-methionine</keyword>
<dbReference type="InterPro" id="IPR006638">
    <property type="entry name" value="Elp3/MiaA/NifB-like_rSAM"/>
</dbReference>
<sequence>MTTSTYIHIPFCRQKCFYCSFVSFACPELIPEYLDALGKEIKQFYKGEHLKTIYLGGGTPSILSCGQIEKLLKPLNFSNSTEVTMELNPEHLEKKYLAELKKLGVNRLSLGCQSFDREILSAIGRKHTPQEVEAAVKIALETGFENISLDFIYGLPNQTKEGFRKDLIKAKTLGIQHISLYGLKIDEGCYFYKNPPQNIADEYLQAEMYLAAIETLSGFEHYEISNFALKGFESRHNLNYWHNESYYGFGAAAHGYENGERYSNHETLKDYINAPLEKPYRHNLSAQEKLEEEIFLGFRRLEGINCKKINEKFGINFEEKYSKILKKYFSSGHLEKTGCGWKLTNSGILVSNVILSEFIE</sequence>
<dbReference type="InterPro" id="IPR004559">
    <property type="entry name" value="HemW-like"/>
</dbReference>
<dbReference type="Proteomes" id="UP000824139">
    <property type="component" value="Unassembled WGS sequence"/>
</dbReference>
<evidence type="ECO:0000256" key="2">
    <source>
        <dbReference type="ARBA" id="ARBA00017228"/>
    </source>
</evidence>
<proteinExistence type="inferred from homology"/>
<evidence type="ECO:0000313" key="11">
    <source>
        <dbReference type="EMBL" id="HIS83177.1"/>
    </source>
</evidence>
<dbReference type="GO" id="GO:0046872">
    <property type="term" value="F:metal ion binding"/>
    <property type="evidence" value="ECO:0007669"/>
    <property type="project" value="UniProtKB-UniRule"/>
</dbReference>
<dbReference type="Pfam" id="PF04055">
    <property type="entry name" value="Radical_SAM"/>
    <property type="match status" value="1"/>
</dbReference>
<dbReference type="InterPro" id="IPR058240">
    <property type="entry name" value="rSAM_sf"/>
</dbReference>
<dbReference type="SFLD" id="SFLDG01065">
    <property type="entry name" value="anaerobic_coproporphyrinogen-I"/>
    <property type="match status" value="1"/>
</dbReference>
<dbReference type="SMART" id="SM00729">
    <property type="entry name" value="Elp3"/>
    <property type="match status" value="1"/>
</dbReference>
<keyword evidence="3 9" id="KW-0349">Heme</keyword>
<dbReference type="AlphaFoldDB" id="A0A9D1FVZ2"/>
<evidence type="ECO:0000259" key="10">
    <source>
        <dbReference type="PROSITE" id="PS51918"/>
    </source>
</evidence>
<dbReference type="Gene3D" id="3.20.20.70">
    <property type="entry name" value="Aldolase class I"/>
    <property type="match status" value="1"/>
</dbReference>
<keyword evidence="5 9" id="KW-0479">Metal-binding</keyword>
<comment type="similarity">
    <text evidence="1">Belongs to the anaerobic coproporphyrinogen-III oxidase family. HemW subfamily.</text>
</comment>
<keyword evidence="8 9" id="KW-0143">Chaperone</keyword>
<comment type="subcellular location">
    <subcellularLocation>
        <location evidence="9">Cytoplasm</location>
    </subcellularLocation>
</comment>
<dbReference type="InterPro" id="IPR010723">
    <property type="entry name" value="HemN_C"/>
</dbReference>
<dbReference type="SFLD" id="SFLDF00288">
    <property type="entry name" value="HemN-like__clustered_with_nucl"/>
    <property type="match status" value="1"/>
</dbReference>
<gene>
    <name evidence="11" type="primary">hemW</name>
    <name evidence="11" type="ORF">IAD41_06200</name>
</gene>